<dbReference type="AlphaFoldDB" id="A0A1H3MMK3"/>
<gene>
    <name evidence="1" type="ORF">SAMN02910414_02361</name>
</gene>
<accession>A0A1H3MMK3</accession>
<dbReference type="Proteomes" id="UP000183918">
    <property type="component" value="Unassembled WGS sequence"/>
</dbReference>
<dbReference type="RefSeq" id="WP_074719144.1">
    <property type="nucleotide sequence ID" value="NZ_FNPG01000036.1"/>
</dbReference>
<protein>
    <submittedName>
        <fullName evidence="1">Cytidylate kinase</fullName>
    </submittedName>
</protein>
<dbReference type="Pfam" id="PF13189">
    <property type="entry name" value="Cytidylate_kin2"/>
    <property type="match status" value="1"/>
</dbReference>
<dbReference type="EMBL" id="FNPG01000036">
    <property type="protein sequence ID" value="SDY77887.1"/>
    <property type="molecule type" value="Genomic_DNA"/>
</dbReference>
<evidence type="ECO:0000313" key="2">
    <source>
        <dbReference type="Proteomes" id="UP000183918"/>
    </source>
</evidence>
<name>A0A1H3MMK3_9FIRM</name>
<dbReference type="Gene3D" id="3.40.50.300">
    <property type="entry name" value="P-loop containing nucleotide triphosphate hydrolases"/>
    <property type="match status" value="1"/>
</dbReference>
<dbReference type="STRING" id="1122142.SAMN02910414_02361"/>
<keyword evidence="2" id="KW-1185">Reference proteome</keyword>
<dbReference type="SUPFAM" id="SSF52540">
    <property type="entry name" value="P-loop containing nucleoside triphosphate hydrolases"/>
    <property type="match status" value="1"/>
</dbReference>
<organism evidence="1 2">
    <name type="scientific">Lachnobacterium bovis DSM 14045</name>
    <dbReference type="NCBI Taxonomy" id="1122142"/>
    <lineage>
        <taxon>Bacteria</taxon>
        <taxon>Bacillati</taxon>
        <taxon>Bacillota</taxon>
        <taxon>Clostridia</taxon>
        <taxon>Lachnospirales</taxon>
        <taxon>Lachnospiraceae</taxon>
        <taxon>Lachnobacterium</taxon>
    </lineage>
</organism>
<keyword evidence="1" id="KW-0418">Kinase</keyword>
<keyword evidence="1" id="KW-0808">Transferase</keyword>
<evidence type="ECO:0000313" key="1">
    <source>
        <dbReference type="EMBL" id="SDY77887.1"/>
    </source>
</evidence>
<dbReference type="OrthoDB" id="9781180at2"/>
<sequence length="202" mass="23164">MGKQLIIAIGREFGSGGHEIGKILADKFGISFYDRNILDNMFEGMEKTQEVLKQYEEKTVNPFLSRRVRGHTNSLEENLAEMQFDFIKEKADSGESFVIIGRCAESVLANYENTIKVFIRGNQKNKIERVMKIYSLDEKEASNKIKRHDQSRAKYHNKYSIEKWGSSKGYDICMNSSCLGVEKTAEVIAEYVKKRKEIIGNS</sequence>
<dbReference type="GO" id="GO:0016301">
    <property type="term" value="F:kinase activity"/>
    <property type="evidence" value="ECO:0007669"/>
    <property type="project" value="UniProtKB-KW"/>
</dbReference>
<reference evidence="1 2" key="1">
    <citation type="submission" date="2016-10" db="EMBL/GenBank/DDBJ databases">
        <authorList>
            <person name="de Groot N.N."/>
        </authorList>
    </citation>
    <scope>NUCLEOTIDE SEQUENCE [LARGE SCALE GENOMIC DNA]</scope>
    <source>
        <strain evidence="1 2">DSM 14045</strain>
    </source>
</reference>
<dbReference type="InterPro" id="IPR027417">
    <property type="entry name" value="P-loop_NTPase"/>
</dbReference>
<proteinExistence type="predicted"/>